<evidence type="ECO:0000313" key="2">
    <source>
        <dbReference type="EMBL" id="PBK99167.1"/>
    </source>
</evidence>
<organism evidence="2 3">
    <name type="scientific">Armillaria gallica</name>
    <name type="common">Bulbous honey fungus</name>
    <name type="synonym">Armillaria bulbosa</name>
    <dbReference type="NCBI Taxonomy" id="47427"/>
    <lineage>
        <taxon>Eukaryota</taxon>
        <taxon>Fungi</taxon>
        <taxon>Dikarya</taxon>
        <taxon>Basidiomycota</taxon>
        <taxon>Agaricomycotina</taxon>
        <taxon>Agaricomycetes</taxon>
        <taxon>Agaricomycetidae</taxon>
        <taxon>Agaricales</taxon>
        <taxon>Marasmiineae</taxon>
        <taxon>Physalacriaceae</taxon>
        <taxon>Armillaria</taxon>
    </lineage>
</organism>
<reference evidence="3" key="1">
    <citation type="journal article" date="2017" name="Nat. Ecol. Evol.">
        <title>Genome expansion and lineage-specific genetic innovations in the forest pathogenic fungi Armillaria.</title>
        <authorList>
            <person name="Sipos G."/>
            <person name="Prasanna A.N."/>
            <person name="Walter M.C."/>
            <person name="O'Connor E."/>
            <person name="Balint B."/>
            <person name="Krizsan K."/>
            <person name="Kiss B."/>
            <person name="Hess J."/>
            <person name="Varga T."/>
            <person name="Slot J."/>
            <person name="Riley R."/>
            <person name="Boka B."/>
            <person name="Rigling D."/>
            <person name="Barry K."/>
            <person name="Lee J."/>
            <person name="Mihaltcheva S."/>
            <person name="LaButti K."/>
            <person name="Lipzen A."/>
            <person name="Waldron R."/>
            <person name="Moloney N.M."/>
            <person name="Sperisen C."/>
            <person name="Kredics L."/>
            <person name="Vagvoelgyi C."/>
            <person name="Patrignani A."/>
            <person name="Fitzpatrick D."/>
            <person name="Nagy I."/>
            <person name="Doyle S."/>
            <person name="Anderson J.B."/>
            <person name="Grigoriev I.V."/>
            <person name="Gueldener U."/>
            <person name="Muensterkoetter M."/>
            <person name="Nagy L.G."/>
        </authorList>
    </citation>
    <scope>NUCLEOTIDE SEQUENCE [LARGE SCALE GENOMIC DNA]</scope>
    <source>
        <strain evidence="3">Ar21-2</strain>
    </source>
</reference>
<protein>
    <submittedName>
        <fullName evidence="2">Uncharacterized protein</fullName>
    </submittedName>
</protein>
<dbReference type="AlphaFoldDB" id="A0A2H3ED14"/>
<accession>A0A2H3ED14</accession>
<dbReference type="OrthoDB" id="3003761at2759"/>
<proteinExistence type="predicted"/>
<feature type="region of interest" description="Disordered" evidence="1">
    <location>
        <begin position="1"/>
        <end position="38"/>
    </location>
</feature>
<sequence>MSHIQRHPLRNAEREIKNEGGNTGTRAKVKESLNSAKRRHQQCSRISGMLRMIYRNVSNHSPFSTMTTFPPELVKIIVHEAWHSEMPSYIRKRLMTACPSINQTWKAVYAPITSQDMYITNLAFLDYLCRIAQFQKSIIYNDFIPRLTRTITCFADLRANENEEAGKEAYRYVVALPNLLGFQALFPLVPYISFKIAWVCIGEDIYLPPFRGSLIHARYDRFLSSAFSDCPHGKTKMNLYITMNDLDHSAAKAWSDIFCKLSDVGFPGFFFLSNSSPSPFEMSVVGGVRHVHETSYIVEGNLEDYDPRNINKRLWMASNKRHST</sequence>
<dbReference type="InParanoid" id="A0A2H3ED14"/>
<gene>
    <name evidence="2" type="ORF">ARMGADRAFT_492348</name>
</gene>
<evidence type="ECO:0000313" key="3">
    <source>
        <dbReference type="Proteomes" id="UP000217790"/>
    </source>
</evidence>
<keyword evidence="3" id="KW-1185">Reference proteome</keyword>
<name>A0A2H3ED14_ARMGA</name>
<dbReference type="Proteomes" id="UP000217790">
    <property type="component" value="Unassembled WGS sequence"/>
</dbReference>
<evidence type="ECO:0000256" key="1">
    <source>
        <dbReference type="SAM" id="MobiDB-lite"/>
    </source>
</evidence>
<dbReference type="EMBL" id="KZ293647">
    <property type="protein sequence ID" value="PBK99167.1"/>
    <property type="molecule type" value="Genomic_DNA"/>
</dbReference>